<dbReference type="AlphaFoldDB" id="A0A511YYB5"/>
<organism evidence="3 4">
    <name type="scientific">Actinotalea fermentans</name>
    <dbReference type="NCBI Taxonomy" id="43671"/>
    <lineage>
        <taxon>Bacteria</taxon>
        <taxon>Bacillati</taxon>
        <taxon>Actinomycetota</taxon>
        <taxon>Actinomycetes</taxon>
        <taxon>Micrococcales</taxon>
        <taxon>Cellulomonadaceae</taxon>
        <taxon>Actinotalea</taxon>
    </lineage>
</organism>
<dbReference type="InterPro" id="IPR036390">
    <property type="entry name" value="WH_DNA-bd_sf"/>
</dbReference>
<dbReference type="Gene3D" id="1.10.10.10">
    <property type="entry name" value="Winged helix-like DNA-binding domain superfamily/Winged helix DNA-binding domain"/>
    <property type="match status" value="1"/>
</dbReference>
<reference evidence="3 4" key="1">
    <citation type="submission" date="2019-07" db="EMBL/GenBank/DDBJ databases">
        <title>Whole genome shotgun sequence of Actinotalea fermentans NBRC 105374.</title>
        <authorList>
            <person name="Hosoyama A."/>
            <person name="Uohara A."/>
            <person name="Ohji S."/>
            <person name="Ichikawa N."/>
        </authorList>
    </citation>
    <scope>NUCLEOTIDE SEQUENCE [LARGE SCALE GENOMIC DNA]</scope>
    <source>
        <strain evidence="3 4">NBRC 105374</strain>
    </source>
</reference>
<gene>
    <name evidence="3" type="ORF">AFE02nite_19120</name>
</gene>
<feature type="domain" description="HTH marR-type" evidence="2">
    <location>
        <begin position="17"/>
        <end position="59"/>
    </location>
</feature>
<evidence type="ECO:0000256" key="1">
    <source>
        <dbReference type="ARBA" id="ARBA00006479"/>
    </source>
</evidence>
<dbReference type="GO" id="GO:0016301">
    <property type="term" value="F:kinase activity"/>
    <property type="evidence" value="ECO:0007669"/>
    <property type="project" value="UniProtKB-KW"/>
</dbReference>
<dbReference type="InterPro" id="IPR049874">
    <property type="entry name" value="ROK_cs"/>
</dbReference>
<evidence type="ECO:0000259" key="2">
    <source>
        <dbReference type="Pfam" id="PF12802"/>
    </source>
</evidence>
<protein>
    <submittedName>
        <fullName evidence="3">Sugar kinase</fullName>
    </submittedName>
</protein>
<dbReference type="Gene3D" id="3.30.420.40">
    <property type="match status" value="2"/>
</dbReference>
<dbReference type="OrthoDB" id="3464494at2"/>
<dbReference type="Pfam" id="PF00480">
    <property type="entry name" value="ROK"/>
    <property type="match status" value="1"/>
</dbReference>
<evidence type="ECO:0000313" key="4">
    <source>
        <dbReference type="Proteomes" id="UP000321484"/>
    </source>
</evidence>
<proteinExistence type="inferred from homology"/>
<dbReference type="RefSeq" id="WP_034248935.1">
    <property type="nucleotide sequence ID" value="NZ_BJYK01000005.1"/>
</dbReference>
<accession>A0A511YYB5</accession>
<evidence type="ECO:0000313" key="3">
    <source>
        <dbReference type="EMBL" id="GEN80178.1"/>
    </source>
</evidence>
<comment type="caution">
    <text evidence="3">The sequence shown here is derived from an EMBL/GenBank/DDBJ whole genome shotgun (WGS) entry which is preliminary data.</text>
</comment>
<dbReference type="Proteomes" id="UP000321484">
    <property type="component" value="Unassembled WGS sequence"/>
</dbReference>
<keyword evidence="3" id="KW-0418">Kinase</keyword>
<dbReference type="InterPro" id="IPR000835">
    <property type="entry name" value="HTH_MarR-typ"/>
</dbReference>
<dbReference type="SUPFAM" id="SSF46785">
    <property type="entry name" value="Winged helix' DNA-binding domain"/>
    <property type="match status" value="1"/>
</dbReference>
<sequence length="405" mass="41278">MRPATRPASRGDLVPSAVLGLLGTRGPTSRADVARALGVSPATITQVTKELIARGLVAELETAKSQGGRPGRLLGLVHTAGGAIGVKVTADHLAIVDAKLDGTVTTSSVRPFDPDAPDALDRLAGAIGKAVADHGGNLLGVGVGIPGSVDAQASGVVTAPTLGWSEARVGDVLRAALGVPVLVENDVNTLAVAEALYGAGREHSTYVVVTIGRGIGCGIIVDGSVFRGAAGGAGEIGHIPVEPDDGPVCRCGSRGCLEALVGEAALLRQGRDAGILSGGQGVRDLRAAADAGDDRARDIFTRAGRLLGRTLAGVVHTVDPEIVVLLGEGIDAWPHWRRGFEESFRAHLMPSRRSVPVVTEPWADDRWALGAAALVLASPLDAEGVSGEQGDLVRARLHVTDGDAS</sequence>
<dbReference type="SUPFAM" id="SSF53067">
    <property type="entry name" value="Actin-like ATPase domain"/>
    <property type="match status" value="1"/>
</dbReference>
<dbReference type="InterPro" id="IPR000600">
    <property type="entry name" value="ROK"/>
</dbReference>
<dbReference type="PANTHER" id="PTHR18964:SF149">
    <property type="entry name" value="BIFUNCTIONAL UDP-N-ACETYLGLUCOSAMINE 2-EPIMERASE_N-ACETYLMANNOSAMINE KINASE"/>
    <property type="match status" value="1"/>
</dbReference>
<dbReference type="PROSITE" id="PS01125">
    <property type="entry name" value="ROK"/>
    <property type="match status" value="1"/>
</dbReference>
<keyword evidence="4" id="KW-1185">Reference proteome</keyword>
<comment type="similarity">
    <text evidence="1">Belongs to the ROK (NagC/XylR) family.</text>
</comment>
<dbReference type="GO" id="GO:0003700">
    <property type="term" value="F:DNA-binding transcription factor activity"/>
    <property type="evidence" value="ECO:0007669"/>
    <property type="project" value="InterPro"/>
</dbReference>
<dbReference type="PANTHER" id="PTHR18964">
    <property type="entry name" value="ROK (REPRESSOR, ORF, KINASE) FAMILY"/>
    <property type="match status" value="1"/>
</dbReference>
<dbReference type="EMBL" id="BJYK01000005">
    <property type="protein sequence ID" value="GEN80178.1"/>
    <property type="molecule type" value="Genomic_DNA"/>
</dbReference>
<keyword evidence="3" id="KW-0808">Transferase</keyword>
<dbReference type="InterPro" id="IPR043129">
    <property type="entry name" value="ATPase_NBD"/>
</dbReference>
<dbReference type="Pfam" id="PF12802">
    <property type="entry name" value="MarR_2"/>
    <property type="match status" value="1"/>
</dbReference>
<dbReference type="InterPro" id="IPR036388">
    <property type="entry name" value="WH-like_DNA-bd_sf"/>
</dbReference>
<name>A0A511YYB5_9CELL</name>